<dbReference type="EMBL" id="PCWM01000031">
    <property type="protein sequence ID" value="PIR03210.1"/>
    <property type="molecule type" value="Genomic_DNA"/>
</dbReference>
<accession>A0A2H0N2U7</accession>
<evidence type="ECO:0000313" key="2">
    <source>
        <dbReference type="EMBL" id="PIR03210.1"/>
    </source>
</evidence>
<dbReference type="AlphaFoldDB" id="A0A2H0N2U7"/>
<sequence length="130" mass="14659">MSGTKGVGKGSPSERVQPISPGSPLVERLPLVQLPLERAETVVLSKELLEMRDLIKQKRSLNPESVIKLFFVVDDEGAGYDARGKKKEKANKVLVWTFQDFQAHAEEYRLTDWNAGFPAERFETQPDTDE</sequence>
<dbReference type="Proteomes" id="UP000229782">
    <property type="component" value="Unassembled WGS sequence"/>
</dbReference>
<reference evidence="2 3" key="1">
    <citation type="submission" date="2017-09" db="EMBL/GenBank/DDBJ databases">
        <title>Depth-based differentiation of microbial function through sediment-hosted aquifers and enrichment of novel symbionts in the deep terrestrial subsurface.</title>
        <authorList>
            <person name="Probst A.J."/>
            <person name="Ladd B."/>
            <person name="Jarett J.K."/>
            <person name="Geller-Mcgrath D.E."/>
            <person name="Sieber C.M."/>
            <person name="Emerson J.B."/>
            <person name="Anantharaman K."/>
            <person name="Thomas B.C."/>
            <person name="Malmstrom R."/>
            <person name="Stieglmeier M."/>
            <person name="Klingl A."/>
            <person name="Woyke T."/>
            <person name="Ryan C.M."/>
            <person name="Banfield J.F."/>
        </authorList>
    </citation>
    <scope>NUCLEOTIDE SEQUENCE [LARGE SCALE GENOMIC DNA]</scope>
    <source>
        <strain evidence="2">CG11_big_fil_rev_8_21_14_0_20_43_7</strain>
    </source>
</reference>
<evidence type="ECO:0000256" key="1">
    <source>
        <dbReference type="SAM" id="MobiDB-lite"/>
    </source>
</evidence>
<name>A0A2H0N2U7_9BACT</name>
<organism evidence="2 3">
    <name type="scientific">Candidatus Magasanikbacteria bacterium CG11_big_fil_rev_8_21_14_0_20_43_7</name>
    <dbReference type="NCBI Taxonomy" id="1974654"/>
    <lineage>
        <taxon>Bacteria</taxon>
        <taxon>Candidatus Magasanikiibacteriota</taxon>
    </lineage>
</organism>
<evidence type="ECO:0000313" key="3">
    <source>
        <dbReference type="Proteomes" id="UP000229782"/>
    </source>
</evidence>
<comment type="caution">
    <text evidence="2">The sequence shown here is derived from an EMBL/GenBank/DDBJ whole genome shotgun (WGS) entry which is preliminary data.</text>
</comment>
<protein>
    <submittedName>
        <fullName evidence="2">Uncharacterized protein</fullName>
    </submittedName>
</protein>
<proteinExistence type="predicted"/>
<feature type="region of interest" description="Disordered" evidence="1">
    <location>
        <begin position="1"/>
        <end position="24"/>
    </location>
</feature>
<gene>
    <name evidence="2" type="ORF">COV60_01540</name>
</gene>